<dbReference type="EMBL" id="CABVHU010000001">
    <property type="protein sequence ID" value="VVN67473.1"/>
    <property type="molecule type" value="Genomic_DNA"/>
</dbReference>
<dbReference type="NCBIfam" id="NF033832">
    <property type="entry name" value="sce7726_fam"/>
    <property type="match status" value="1"/>
</dbReference>
<protein>
    <recommendedName>
        <fullName evidence="3">Protein cII</fullName>
    </recommendedName>
</protein>
<dbReference type="Proteomes" id="UP000409037">
    <property type="component" value="Unassembled WGS sequence"/>
</dbReference>
<gene>
    <name evidence="1" type="ORF">PS833_00187</name>
</gene>
<proteinExistence type="predicted"/>
<sequence>MNRPPAARVDRLQGDGKYSWSLGVHIILSRMLPTFFVSDLQLIRTIQSSDSWQLGSAILIWRTPTHRLRMGEKLYSCAMHNPEHIRELLKTWVAKTMPHAEGDVFIGELCFINKARRADLVHANGQLTAFEIKSAADSLSRWEGQQDAYLSCFDQVWLCCHSKHIEKAFSVTHKSVGILVVDDLGSIALVRKPAPNKFRDKFILTGLLWRSELDELCKEFQIQTKNIMRIKEVRLEVSEALEWDRIRDKVLSRLKVRYSDCQNMSSIEMLSPLSLC</sequence>
<accession>A0A5E6ZU70</accession>
<name>A0A5E6ZU70_PSEFL</name>
<dbReference type="RefSeq" id="WP_191635320.1">
    <property type="nucleotide sequence ID" value="NZ_CABVHU010000001.1"/>
</dbReference>
<dbReference type="InterPro" id="IPR047729">
    <property type="entry name" value="Sce7726-like"/>
</dbReference>
<reference evidence="1 2" key="1">
    <citation type="submission" date="2019-09" db="EMBL/GenBank/DDBJ databases">
        <authorList>
            <person name="Chandra G."/>
            <person name="Truman W A."/>
        </authorList>
    </citation>
    <scope>NUCLEOTIDE SEQUENCE [LARGE SCALE GENOMIC DNA]</scope>
    <source>
        <strain evidence="1">PS833</strain>
    </source>
</reference>
<evidence type="ECO:0000313" key="2">
    <source>
        <dbReference type="Proteomes" id="UP000409037"/>
    </source>
</evidence>
<dbReference type="AlphaFoldDB" id="A0A5E6ZU70"/>
<evidence type="ECO:0000313" key="1">
    <source>
        <dbReference type="EMBL" id="VVN67473.1"/>
    </source>
</evidence>
<evidence type="ECO:0008006" key="3">
    <source>
        <dbReference type="Google" id="ProtNLM"/>
    </source>
</evidence>
<organism evidence="1 2">
    <name type="scientific">Pseudomonas fluorescens</name>
    <dbReference type="NCBI Taxonomy" id="294"/>
    <lineage>
        <taxon>Bacteria</taxon>
        <taxon>Pseudomonadati</taxon>
        <taxon>Pseudomonadota</taxon>
        <taxon>Gammaproteobacteria</taxon>
        <taxon>Pseudomonadales</taxon>
        <taxon>Pseudomonadaceae</taxon>
        <taxon>Pseudomonas</taxon>
    </lineage>
</organism>